<evidence type="ECO:0000313" key="1">
    <source>
        <dbReference type="EMBL" id="KAK0485428.1"/>
    </source>
</evidence>
<proteinExistence type="predicted"/>
<gene>
    <name evidence="1" type="ORF">EDD18DRAFT_1361117</name>
</gene>
<keyword evidence="2" id="KW-1185">Reference proteome</keyword>
<dbReference type="AlphaFoldDB" id="A0AA39UFS6"/>
<name>A0AA39UFS6_9AGAR</name>
<reference evidence="1" key="1">
    <citation type="submission" date="2023-06" db="EMBL/GenBank/DDBJ databases">
        <authorList>
            <consortium name="Lawrence Berkeley National Laboratory"/>
            <person name="Ahrendt S."/>
            <person name="Sahu N."/>
            <person name="Indic B."/>
            <person name="Wong-Bajracharya J."/>
            <person name="Merenyi Z."/>
            <person name="Ke H.-M."/>
            <person name="Monk M."/>
            <person name="Kocsube S."/>
            <person name="Drula E."/>
            <person name="Lipzen A."/>
            <person name="Balint B."/>
            <person name="Henrissat B."/>
            <person name="Andreopoulos B."/>
            <person name="Martin F.M."/>
            <person name="Harder C.B."/>
            <person name="Rigling D."/>
            <person name="Ford K.L."/>
            <person name="Foster G.D."/>
            <person name="Pangilinan J."/>
            <person name="Papanicolaou A."/>
            <person name="Barry K."/>
            <person name="LaButti K."/>
            <person name="Viragh M."/>
            <person name="Koriabine M."/>
            <person name="Yan M."/>
            <person name="Riley R."/>
            <person name="Champramary S."/>
            <person name="Plett K.L."/>
            <person name="Tsai I.J."/>
            <person name="Slot J."/>
            <person name="Sipos G."/>
            <person name="Plett J."/>
            <person name="Nagy L.G."/>
            <person name="Grigoriev I.V."/>
        </authorList>
    </citation>
    <scope>NUCLEOTIDE SEQUENCE</scope>
    <source>
        <strain evidence="1">HWK02</strain>
    </source>
</reference>
<organism evidence="1 2">
    <name type="scientific">Armillaria luteobubalina</name>
    <dbReference type="NCBI Taxonomy" id="153913"/>
    <lineage>
        <taxon>Eukaryota</taxon>
        <taxon>Fungi</taxon>
        <taxon>Dikarya</taxon>
        <taxon>Basidiomycota</taxon>
        <taxon>Agaricomycotina</taxon>
        <taxon>Agaricomycetes</taxon>
        <taxon>Agaricomycetidae</taxon>
        <taxon>Agaricales</taxon>
        <taxon>Marasmiineae</taxon>
        <taxon>Physalacriaceae</taxon>
        <taxon>Armillaria</taxon>
    </lineage>
</organism>
<sequence>MAGSSNAGSGDGMGRPPWFNTITPSATKLLGLVDGLRGDEAVKDVERSVDVGLKDNRFLVHLNTFACTGLSTRGYYRRLVRVFLKGRKARWWKKIVASEMHRVKRADPSGKGVRTLAHTEYSQDRLLISKILRRWHGEWQSQTVWQRWYAAPLKMTNVVSSKAETMEGMRRREAA</sequence>
<dbReference type="Proteomes" id="UP001175228">
    <property type="component" value="Unassembled WGS sequence"/>
</dbReference>
<accession>A0AA39UFS6</accession>
<dbReference type="EMBL" id="JAUEPU010000051">
    <property type="protein sequence ID" value="KAK0485428.1"/>
    <property type="molecule type" value="Genomic_DNA"/>
</dbReference>
<comment type="caution">
    <text evidence="1">The sequence shown here is derived from an EMBL/GenBank/DDBJ whole genome shotgun (WGS) entry which is preliminary data.</text>
</comment>
<protein>
    <submittedName>
        <fullName evidence="1">Uncharacterized protein</fullName>
    </submittedName>
</protein>
<evidence type="ECO:0000313" key="2">
    <source>
        <dbReference type="Proteomes" id="UP001175228"/>
    </source>
</evidence>